<dbReference type="InterPro" id="IPR029046">
    <property type="entry name" value="LolA/LolB/LppX"/>
</dbReference>
<keyword evidence="6" id="KW-0449">Lipoprotein</keyword>
<evidence type="ECO:0000256" key="7">
    <source>
        <dbReference type="SAM" id="SignalP"/>
    </source>
</evidence>
<dbReference type="Proteomes" id="UP001500635">
    <property type="component" value="Unassembled WGS sequence"/>
</dbReference>
<dbReference type="RefSeq" id="WP_344996078.1">
    <property type="nucleotide sequence ID" value="NZ_BAABFR010000035.1"/>
</dbReference>
<keyword evidence="9" id="KW-1185">Reference proteome</keyword>
<accession>A0ABP8JPB5</accession>
<sequence length="262" mass="26267">MKPKPRIAIAATSTAIALSVALTGCSNDTSGMSTSSAAAPSGGADAKTLLQDAAQASDDVATVHFAMATSGKVPNLPVTAVDGDLQNKPTVAAQGTATVSLGAATVDAKFVFIDGHMYADLTGGRYIDYGKGDSIYDVSALFDPSTGIPHILSTMNDPTDAGTDTVGGAQVEKITGTVSAADVSTISGAHVSKDKGTTPVPTTVWIQPAGDHELAQIQITPTAGATLTLTFSQWGETVTVTKPVITTIAPKPGGGHGSTLGN</sequence>
<keyword evidence="5" id="KW-0564">Palmitate</keyword>
<comment type="subcellular location">
    <subcellularLocation>
        <location evidence="1">Cell envelope</location>
    </subcellularLocation>
</comment>
<keyword evidence="3" id="KW-0472">Membrane</keyword>
<proteinExistence type="inferred from homology"/>
<evidence type="ECO:0000313" key="8">
    <source>
        <dbReference type="EMBL" id="GAA4393979.1"/>
    </source>
</evidence>
<evidence type="ECO:0000256" key="6">
    <source>
        <dbReference type="ARBA" id="ARBA00023288"/>
    </source>
</evidence>
<protein>
    <submittedName>
        <fullName evidence="8">TLR2 agonist LprA</fullName>
    </submittedName>
</protein>
<comment type="caution">
    <text evidence="8">The sequence shown here is derived from an EMBL/GenBank/DDBJ whole genome shotgun (WGS) entry which is preliminary data.</text>
</comment>
<evidence type="ECO:0000256" key="1">
    <source>
        <dbReference type="ARBA" id="ARBA00004196"/>
    </source>
</evidence>
<gene>
    <name evidence="8" type="primary">lprA</name>
    <name evidence="8" type="ORF">GCM10023147_25260</name>
</gene>
<reference evidence="9" key="1">
    <citation type="journal article" date="2019" name="Int. J. Syst. Evol. Microbiol.">
        <title>The Global Catalogue of Microorganisms (GCM) 10K type strain sequencing project: providing services to taxonomists for standard genome sequencing and annotation.</title>
        <authorList>
            <consortium name="The Broad Institute Genomics Platform"/>
            <consortium name="The Broad Institute Genome Sequencing Center for Infectious Disease"/>
            <person name="Wu L."/>
            <person name="Ma J."/>
        </authorList>
    </citation>
    <scope>NUCLEOTIDE SEQUENCE [LARGE SCALE GENOMIC DNA]</scope>
    <source>
        <strain evidence="9">JCM 17688</strain>
    </source>
</reference>
<organism evidence="8 9">
    <name type="scientific">Tsukamurella soli</name>
    <dbReference type="NCBI Taxonomy" id="644556"/>
    <lineage>
        <taxon>Bacteria</taxon>
        <taxon>Bacillati</taxon>
        <taxon>Actinomycetota</taxon>
        <taxon>Actinomycetes</taxon>
        <taxon>Mycobacteriales</taxon>
        <taxon>Tsukamurellaceae</taxon>
        <taxon>Tsukamurella</taxon>
    </lineage>
</organism>
<dbReference type="EMBL" id="BAABFR010000035">
    <property type="protein sequence ID" value="GAA4393979.1"/>
    <property type="molecule type" value="Genomic_DNA"/>
</dbReference>
<dbReference type="Pfam" id="PF07161">
    <property type="entry name" value="LppX_LprAFG"/>
    <property type="match status" value="1"/>
</dbReference>
<dbReference type="CDD" id="cd16334">
    <property type="entry name" value="LppX-like"/>
    <property type="match status" value="1"/>
</dbReference>
<evidence type="ECO:0000256" key="4">
    <source>
        <dbReference type="ARBA" id="ARBA00022729"/>
    </source>
</evidence>
<comment type="similarity">
    <text evidence="2">Belongs to the LppX/LprAFG lipoprotein family.</text>
</comment>
<keyword evidence="4 7" id="KW-0732">Signal</keyword>
<dbReference type="Gene3D" id="2.50.20.20">
    <property type="match status" value="1"/>
</dbReference>
<evidence type="ECO:0000256" key="5">
    <source>
        <dbReference type="ARBA" id="ARBA00023139"/>
    </source>
</evidence>
<feature type="chain" id="PRO_5045241680" evidence="7">
    <location>
        <begin position="18"/>
        <end position="262"/>
    </location>
</feature>
<feature type="signal peptide" evidence="7">
    <location>
        <begin position="1"/>
        <end position="17"/>
    </location>
</feature>
<name>A0ABP8JPB5_9ACTN</name>
<keyword evidence="3" id="KW-1003">Cell membrane</keyword>
<evidence type="ECO:0000256" key="3">
    <source>
        <dbReference type="ARBA" id="ARBA00022475"/>
    </source>
</evidence>
<evidence type="ECO:0000313" key="9">
    <source>
        <dbReference type="Proteomes" id="UP001500635"/>
    </source>
</evidence>
<dbReference type="InterPro" id="IPR009830">
    <property type="entry name" value="LppX/LprAFG"/>
</dbReference>
<dbReference type="SUPFAM" id="SSF89392">
    <property type="entry name" value="Prokaryotic lipoproteins and lipoprotein localization factors"/>
    <property type="match status" value="1"/>
</dbReference>
<evidence type="ECO:0000256" key="2">
    <source>
        <dbReference type="ARBA" id="ARBA00009194"/>
    </source>
</evidence>
<dbReference type="PROSITE" id="PS51257">
    <property type="entry name" value="PROKAR_LIPOPROTEIN"/>
    <property type="match status" value="1"/>
</dbReference>